<evidence type="ECO:0000313" key="8">
    <source>
        <dbReference type="Proteomes" id="UP000054559"/>
    </source>
</evidence>
<dbReference type="PANTHER" id="PTHR13228:SF3">
    <property type="entry name" value="CONSERVED OLIGOMERIC GOLGI COMPLEX SUBUNIT 5"/>
    <property type="match status" value="1"/>
</dbReference>
<feature type="domain" description="Conserved oligomeric Golgi complex subunit 5 N-terminal" evidence="5">
    <location>
        <begin position="12"/>
        <end position="144"/>
    </location>
</feature>
<keyword evidence="4" id="KW-0472">Membrane</keyword>
<comment type="subcellular location">
    <subcellularLocation>
        <location evidence="1">Golgi apparatus membrane</location>
        <topology evidence="1">Peripheral membrane protein</topology>
    </subcellularLocation>
</comment>
<evidence type="ECO:0000256" key="4">
    <source>
        <dbReference type="ARBA" id="ARBA00023136"/>
    </source>
</evidence>
<gene>
    <name evidence="7" type="ORF">CISG_10147</name>
</gene>
<proteinExistence type="predicted"/>
<evidence type="ECO:0000313" key="7">
    <source>
        <dbReference type="EMBL" id="KMU73598.1"/>
    </source>
</evidence>
<evidence type="ECO:0000259" key="5">
    <source>
        <dbReference type="Pfam" id="PF10392"/>
    </source>
</evidence>
<dbReference type="GO" id="GO:0000139">
    <property type="term" value="C:Golgi membrane"/>
    <property type="evidence" value="ECO:0007669"/>
    <property type="project" value="UniProtKB-SubCell"/>
</dbReference>
<dbReference type="Pfam" id="PF10392">
    <property type="entry name" value="COG5_N"/>
    <property type="match status" value="1"/>
</dbReference>
<dbReference type="AlphaFoldDB" id="A0A0J8QQR0"/>
<feature type="domain" description="Conserved oligomeric Golgi complex subunit 5 helical" evidence="6">
    <location>
        <begin position="263"/>
        <end position="435"/>
    </location>
</feature>
<dbReference type="OrthoDB" id="18786at2759"/>
<accession>A0A0J8QQR0</accession>
<dbReference type="GO" id="GO:0006891">
    <property type="term" value="P:intra-Golgi vesicle-mediated transport"/>
    <property type="evidence" value="ECO:0007669"/>
    <property type="project" value="InterPro"/>
</dbReference>
<name>A0A0J8QQR0_COCIT</name>
<dbReference type="Pfam" id="PF20649">
    <property type="entry name" value="COG5_C"/>
    <property type="match status" value="1"/>
</dbReference>
<dbReference type="InterPro" id="IPR049176">
    <property type="entry name" value="COG5_N"/>
</dbReference>
<dbReference type="PANTHER" id="PTHR13228">
    <property type="entry name" value="CONSERVED OLIGOMERIC GOLGI COMPLEX COMPONENT 5"/>
    <property type="match status" value="1"/>
</dbReference>
<dbReference type="Proteomes" id="UP000054559">
    <property type="component" value="Unassembled WGS sequence"/>
</dbReference>
<dbReference type="InterPro" id="IPR048485">
    <property type="entry name" value="COG5_helical"/>
</dbReference>
<dbReference type="GO" id="GO:0017119">
    <property type="term" value="C:Golgi transport complex"/>
    <property type="evidence" value="ECO:0007669"/>
    <property type="project" value="InterPro"/>
</dbReference>
<protein>
    <recommendedName>
        <fullName evidence="2">Conserved oligomeric Golgi complex subunit 5</fullName>
    </recommendedName>
</protein>
<organism evidence="7 8">
    <name type="scientific">Coccidioides immitis RMSCC 3703</name>
    <dbReference type="NCBI Taxonomy" id="454286"/>
    <lineage>
        <taxon>Eukaryota</taxon>
        <taxon>Fungi</taxon>
        <taxon>Dikarya</taxon>
        <taxon>Ascomycota</taxon>
        <taxon>Pezizomycotina</taxon>
        <taxon>Eurotiomycetes</taxon>
        <taxon>Eurotiomycetidae</taxon>
        <taxon>Onygenales</taxon>
        <taxon>Onygenaceae</taxon>
        <taxon>Coccidioides</taxon>
    </lineage>
</organism>
<dbReference type="STRING" id="454286.A0A0J8QQR0"/>
<evidence type="ECO:0000259" key="6">
    <source>
        <dbReference type="Pfam" id="PF20649"/>
    </source>
</evidence>
<evidence type="ECO:0000256" key="3">
    <source>
        <dbReference type="ARBA" id="ARBA00023034"/>
    </source>
</evidence>
<reference evidence="8" key="1">
    <citation type="journal article" date="2010" name="Genome Res.">
        <title>Population genomic sequencing of Coccidioides fungi reveals recent hybridization and transposon control.</title>
        <authorList>
            <person name="Neafsey D.E."/>
            <person name="Barker B.M."/>
            <person name="Sharpton T.J."/>
            <person name="Stajich J.E."/>
            <person name="Park D.J."/>
            <person name="Whiston E."/>
            <person name="Hung C.-Y."/>
            <person name="McMahan C."/>
            <person name="White J."/>
            <person name="Sykes S."/>
            <person name="Heiman D."/>
            <person name="Young S."/>
            <person name="Zeng Q."/>
            <person name="Abouelleil A."/>
            <person name="Aftuck L."/>
            <person name="Bessette D."/>
            <person name="Brown A."/>
            <person name="FitzGerald M."/>
            <person name="Lui A."/>
            <person name="Macdonald J.P."/>
            <person name="Priest M."/>
            <person name="Orbach M.J."/>
            <person name="Galgiani J.N."/>
            <person name="Kirkland T.N."/>
            <person name="Cole G.T."/>
            <person name="Birren B.W."/>
            <person name="Henn M.R."/>
            <person name="Taylor J.W."/>
            <person name="Rounsley S.D."/>
        </authorList>
    </citation>
    <scope>NUCLEOTIDE SEQUENCE [LARGE SCALE GENOMIC DNA]</scope>
    <source>
        <strain evidence="8">RMSCC 3703</strain>
    </source>
</reference>
<evidence type="ECO:0000256" key="2">
    <source>
        <dbReference type="ARBA" id="ARBA00020974"/>
    </source>
</evidence>
<sequence>MAEPEPSYIDYEAFLDPSFSPTSFANNLVTSTNNPSDTPLDLSTPLSRVLFDIQEIDTHIHNSTTKSALPLLTHTRDQNDAGQRVLQAVEAQVAVLKEGYERLERDVLRKWEAAEEVRGAAERSWATVRLARAVGRCLMLGRQLEGQLVELTPRFVDNKGDESAPLMREDHRALVRASHTLLMLRRMFMTTADGEEGYGLDRVRVIRTLRSDLITPAENSVKARAQQIVNKFSLKAVFMDEEHPAVSPGPRARSSGATTYAQQEELRARVISAITALYLLSPTPKSNIPVTSFSPELLLATLKGYIHTSLSASLAALTRGLSMLPSLDRALLEVSTRCQHIVALEGLLQTVKPPVHPFLIYPSSEQDGTETQAALDKKKSNLLRPVLQALDTSSLPSYFWRSLASSLSPAVQEIVSRGGVSARTMRSNQDRLREDIRACVLRGSLSSSPGLKRESMMSMAPKVVGNWEREAAVMCLTGRVDDWAAMKYLQRIPSALEKTSGSKVRYDSTLHASGWGCGFSSARERIHGMRLSEGQQKPMMSKRGELLDERAPTWRMVGAIL</sequence>
<evidence type="ECO:0000256" key="1">
    <source>
        <dbReference type="ARBA" id="ARBA00004395"/>
    </source>
</evidence>
<dbReference type="InterPro" id="IPR019465">
    <property type="entry name" value="Cog5"/>
</dbReference>
<keyword evidence="3" id="KW-0333">Golgi apparatus</keyword>
<dbReference type="EMBL" id="DS268251">
    <property type="protein sequence ID" value="KMU73598.1"/>
    <property type="molecule type" value="Genomic_DNA"/>
</dbReference>